<accession>A0A504WTQ7</accession>
<proteinExistence type="predicted"/>
<protein>
    <submittedName>
        <fullName evidence="1">Uncharacterized protein</fullName>
    </submittedName>
</protein>
<comment type="caution">
    <text evidence="1">The sequence shown here is derived from an EMBL/GenBank/DDBJ whole genome shotgun (WGS) entry which is preliminary data.</text>
</comment>
<sequence length="247" mass="25645">MPSLKPSSPCGAAGVVSIRKGAAEAMVAVPELTAAALELLKSGVFHGSMCAEAAASNIPLLSLPPSKWSHISPTRRGPVSCFLSADALVTVGPAADVKVSEFEFDSISTARRLSLSLITDTDIADECQSLTSSVDGRVSISLPYTLSRSTCSFQHKSRDFFAVRSCKCGASCATPTSIGAAAARTEATANSDVVTAMSNTTNMSPGHSISSSRSFLRSPRARVWRTAVPQSNRHVGASVPGLLEETG</sequence>
<dbReference type="AlphaFoldDB" id="A0A504WTQ7"/>
<dbReference type="EMBL" id="RHLC01000004">
    <property type="protein sequence ID" value="TPP39981.1"/>
    <property type="molecule type" value="Genomic_DNA"/>
</dbReference>
<gene>
    <name evidence="1" type="ORF">CGC21_25675</name>
</gene>
<evidence type="ECO:0000313" key="2">
    <source>
        <dbReference type="Proteomes" id="UP000318447"/>
    </source>
</evidence>
<dbReference type="Proteomes" id="UP000318447">
    <property type="component" value="Unassembled WGS sequence"/>
</dbReference>
<reference evidence="2" key="1">
    <citation type="submission" date="2019-02" db="EMBL/GenBank/DDBJ databases">
        <title>FDA dAtabase for Regulatory Grade micrObial Sequences (FDA-ARGOS): Supporting development and validation of Infectious Disease Dx tests.</title>
        <authorList>
            <person name="Duncan R."/>
            <person name="Fisher C."/>
            <person name="Tallon L."/>
            <person name="Sadzewicz L."/>
            <person name="Sengamalay N."/>
            <person name="Ott S."/>
            <person name="Godinez A."/>
            <person name="Nagaraj S."/>
            <person name="Vavikolanu K."/>
            <person name="Nadendla S."/>
            <person name="Aluvathingal J."/>
            <person name="Sichtig H."/>
        </authorList>
    </citation>
    <scope>NUCLEOTIDE SEQUENCE [LARGE SCALE GENOMIC DNA]</scope>
    <source>
        <strain evidence="2">FDAARGOS_361</strain>
    </source>
</reference>
<name>A0A504WTQ7_LEIDO</name>
<evidence type="ECO:0000313" key="1">
    <source>
        <dbReference type="EMBL" id="TPP39981.1"/>
    </source>
</evidence>
<organism evidence="1 2">
    <name type="scientific">Leishmania donovani</name>
    <dbReference type="NCBI Taxonomy" id="5661"/>
    <lineage>
        <taxon>Eukaryota</taxon>
        <taxon>Discoba</taxon>
        <taxon>Euglenozoa</taxon>
        <taxon>Kinetoplastea</taxon>
        <taxon>Metakinetoplastina</taxon>
        <taxon>Trypanosomatida</taxon>
        <taxon>Trypanosomatidae</taxon>
        <taxon>Leishmaniinae</taxon>
        <taxon>Leishmania</taxon>
    </lineage>
</organism>